<gene>
    <name evidence="1" type="ORF">E5676_scaffold56055G00010</name>
</gene>
<dbReference type="AlphaFoldDB" id="A0A5D3CA33"/>
<evidence type="ECO:0000313" key="2">
    <source>
        <dbReference type="Proteomes" id="UP000321947"/>
    </source>
</evidence>
<dbReference type="Proteomes" id="UP000321947">
    <property type="component" value="Unassembled WGS sequence"/>
</dbReference>
<sequence length="99" mass="10916">MQMQKFHQRRKSQRGITVMVKGSGIPLYGGGASLGSVNGKPVEPVPMNLQFTVRSRANVLGKLVKPKFYKSVDCSVLMDPTNMNKPISLKNKCTYRSSA</sequence>
<protein>
    <submittedName>
        <fullName evidence="1">Late embryogenesis abundant protein, LEA-14</fullName>
    </submittedName>
</protein>
<evidence type="ECO:0000313" key="1">
    <source>
        <dbReference type="EMBL" id="TYK08395.1"/>
    </source>
</evidence>
<organism evidence="1 2">
    <name type="scientific">Cucumis melo var. makuwa</name>
    <name type="common">Oriental melon</name>
    <dbReference type="NCBI Taxonomy" id="1194695"/>
    <lineage>
        <taxon>Eukaryota</taxon>
        <taxon>Viridiplantae</taxon>
        <taxon>Streptophyta</taxon>
        <taxon>Embryophyta</taxon>
        <taxon>Tracheophyta</taxon>
        <taxon>Spermatophyta</taxon>
        <taxon>Magnoliopsida</taxon>
        <taxon>eudicotyledons</taxon>
        <taxon>Gunneridae</taxon>
        <taxon>Pentapetalae</taxon>
        <taxon>rosids</taxon>
        <taxon>fabids</taxon>
        <taxon>Cucurbitales</taxon>
        <taxon>Cucurbitaceae</taxon>
        <taxon>Benincaseae</taxon>
        <taxon>Cucumis</taxon>
    </lineage>
</organism>
<name>A0A5D3CA33_CUCMM</name>
<proteinExistence type="predicted"/>
<comment type="caution">
    <text evidence="1">The sequence shown here is derived from an EMBL/GenBank/DDBJ whole genome shotgun (WGS) entry which is preliminary data.</text>
</comment>
<reference evidence="1 2" key="1">
    <citation type="submission" date="2019-08" db="EMBL/GenBank/DDBJ databases">
        <title>Draft genome sequences of two oriental melons (Cucumis melo L. var makuwa).</title>
        <authorList>
            <person name="Kwon S.-Y."/>
        </authorList>
    </citation>
    <scope>NUCLEOTIDE SEQUENCE [LARGE SCALE GENOMIC DNA]</scope>
    <source>
        <strain evidence="2">cv. Chang Bougi</strain>
        <tissue evidence="1">Leaf</tissue>
    </source>
</reference>
<dbReference type="EMBL" id="SSTD01012842">
    <property type="protein sequence ID" value="TYK08395.1"/>
    <property type="molecule type" value="Genomic_DNA"/>
</dbReference>
<accession>A0A5D3CA33</accession>